<evidence type="ECO:0000313" key="2">
    <source>
        <dbReference type="Proteomes" id="UP001281147"/>
    </source>
</evidence>
<gene>
    <name evidence="1" type="ORF">LTR37_003434</name>
</gene>
<keyword evidence="2" id="KW-1185">Reference proteome</keyword>
<protein>
    <submittedName>
        <fullName evidence="1">Uncharacterized protein</fullName>
    </submittedName>
</protein>
<proteinExistence type="predicted"/>
<reference evidence="1" key="1">
    <citation type="submission" date="2023-07" db="EMBL/GenBank/DDBJ databases">
        <title>Black Yeasts Isolated from many extreme environments.</title>
        <authorList>
            <person name="Coleine C."/>
            <person name="Stajich J.E."/>
            <person name="Selbmann L."/>
        </authorList>
    </citation>
    <scope>NUCLEOTIDE SEQUENCE</scope>
    <source>
        <strain evidence="1">CCFEE 5714</strain>
    </source>
</reference>
<dbReference type="EMBL" id="JAUTXU010000020">
    <property type="protein sequence ID" value="KAK3720771.1"/>
    <property type="molecule type" value="Genomic_DNA"/>
</dbReference>
<comment type="caution">
    <text evidence="1">The sequence shown here is derived from an EMBL/GenBank/DDBJ whole genome shotgun (WGS) entry which is preliminary data.</text>
</comment>
<sequence>MLLKSTVGLAAIVLPFTNACPDHNLRQKRQSDSKLDWSYGNGDNANNWGHINPDYETCAIGTQQSPISLYGLEGYSERHTPKFDYPSSVEGVFANSGNSLIFTVTPPDDITTLPSVKFQESDDSDPEEVYLVGWHTHAPSEHMIDGQKARAEMHFVHVDAVENFRSVFSFLINPSNGTQSAFFDQLDQPFPAIGSDDEETSKVDLNLALNDIGGFDKFWTYHGSLTTPPCTEGLRWFVAKEPLLVDTDMLQEILRVSMYSARPVQQMWMQGVNE</sequence>
<accession>A0ACC3NR56</accession>
<organism evidence="1 2">
    <name type="scientific">Vermiconidia calcicola</name>
    <dbReference type="NCBI Taxonomy" id="1690605"/>
    <lineage>
        <taxon>Eukaryota</taxon>
        <taxon>Fungi</taxon>
        <taxon>Dikarya</taxon>
        <taxon>Ascomycota</taxon>
        <taxon>Pezizomycotina</taxon>
        <taxon>Dothideomycetes</taxon>
        <taxon>Dothideomycetidae</taxon>
        <taxon>Mycosphaerellales</taxon>
        <taxon>Extremaceae</taxon>
        <taxon>Vermiconidia</taxon>
    </lineage>
</organism>
<evidence type="ECO:0000313" key="1">
    <source>
        <dbReference type="EMBL" id="KAK3720771.1"/>
    </source>
</evidence>
<dbReference type="Proteomes" id="UP001281147">
    <property type="component" value="Unassembled WGS sequence"/>
</dbReference>
<name>A0ACC3NR56_9PEZI</name>